<dbReference type="Pfam" id="PF00753">
    <property type="entry name" value="Lactamase_B"/>
    <property type="match status" value="1"/>
</dbReference>
<name>A0A2T7URK1_9RHOB</name>
<dbReference type="Gene3D" id="1.10.10.10">
    <property type="entry name" value="Winged helix-like DNA-binding domain superfamily/Winged helix DNA-binding domain"/>
    <property type="match status" value="1"/>
</dbReference>
<organism evidence="2 3">
    <name type="scientific">Pararhodobacter aggregans</name>
    <dbReference type="NCBI Taxonomy" id="404875"/>
    <lineage>
        <taxon>Bacteria</taxon>
        <taxon>Pseudomonadati</taxon>
        <taxon>Pseudomonadota</taxon>
        <taxon>Alphaproteobacteria</taxon>
        <taxon>Rhodobacterales</taxon>
        <taxon>Paracoccaceae</taxon>
        <taxon>Pararhodobacter</taxon>
    </lineage>
</organism>
<dbReference type="CDD" id="cd16278">
    <property type="entry name" value="metallo-hydrolase-like_MBL-fold"/>
    <property type="match status" value="1"/>
</dbReference>
<reference evidence="2 3" key="1">
    <citation type="journal article" date="2011" name="Syst. Appl. Microbiol.">
        <title>Defluviimonas denitrificans gen. nov., sp. nov., and Pararhodobacter aggregans gen. nov., sp. nov., non-phototrophic Rhodobacteraceae from the biofilter of a marine aquaculture.</title>
        <authorList>
            <person name="Foesel B.U."/>
            <person name="Drake H.L."/>
            <person name="Schramm A."/>
        </authorList>
    </citation>
    <scope>NUCLEOTIDE SEQUENCE [LARGE SCALE GENOMIC DNA]</scope>
    <source>
        <strain evidence="2 3">D1-19</strain>
    </source>
</reference>
<gene>
    <name evidence="2" type="ORF">DDE23_13135</name>
</gene>
<evidence type="ECO:0000313" key="2">
    <source>
        <dbReference type="EMBL" id="PVE47276.1"/>
    </source>
</evidence>
<protein>
    <submittedName>
        <fullName evidence="2">MBL fold metallo-hydrolase</fullName>
    </submittedName>
</protein>
<feature type="domain" description="Metallo-beta-lactamase" evidence="1">
    <location>
        <begin position="5"/>
        <end position="183"/>
    </location>
</feature>
<proteinExistence type="predicted"/>
<comment type="caution">
    <text evidence="2">The sequence shown here is derived from an EMBL/GenBank/DDBJ whole genome shotgun (WGS) entry which is preliminary data.</text>
</comment>
<dbReference type="InterPro" id="IPR050662">
    <property type="entry name" value="Sec-metab_biosynth-thioest"/>
</dbReference>
<accession>A0A2T7URK1</accession>
<dbReference type="SMART" id="SM00849">
    <property type="entry name" value="Lactamase_B"/>
    <property type="match status" value="1"/>
</dbReference>
<dbReference type="OrthoDB" id="9788263at2"/>
<dbReference type="InterPro" id="IPR036866">
    <property type="entry name" value="RibonucZ/Hydroxyglut_hydro"/>
</dbReference>
<dbReference type="AlphaFoldDB" id="A0A2T7URK1"/>
<dbReference type="Pfam" id="PF17778">
    <property type="entry name" value="WHD_BLACT"/>
    <property type="match status" value="1"/>
</dbReference>
<keyword evidence="2" id="KW-0378">Hydrolase</keyword>
<dbReference type="Gene3D" id="3.60.15.10">
    <property type="entry name" value="Ribonuclease Z/Hydroxyacylglutathione hydrolase-like"/>
    <property type="match status" value="1"/>
</dbReference>
<dbReference type="InterPro" id="IPR041516">
    <property type="entry name" value="LACTB2_WH"/>
</dbReference>
<dbReference type="PANTHER" id="PTHR23131:SF0">
    <property type="entry name" value="ENDORIBONUCLEASE LACTB2"/>
    <property type="match status" value="1"/>
</dbReference>
<dbReference type="Proteomes" id="UP000244810">
    <property type="component" value="Unassembled WGS sequence"/>
</dbReference>
<evidence type="ECO:0000259" key="1">
    <source>
        <dbReference type="SMART" id="SM00849"/>
    </source>
</evidence>
<keyword evidence="3" id="KW-1185">Reference proteome</keyword>
<dbReference type="EMBL" id="QDDR01000006">
    <property type="protein sequence ID" value="PVE47276.1"/>
    <property type="molecule type" value="Genomic_DNA"/>
</dbReference>
<sequence>MTERGTNTYLLGDGAVSVIDPGPADPRHLRAILAALAPGERIAQILVTHAHKDHSPLARPLAEATGAPVLGFGGAEAGRSARMAALAGGVGGGEGVDEGFAPDILLPDGARIEAGGRPLDALHTPGHFGNHLCFRWGEALFSGDHVMGWAPSLVSPPDGDLTDFMASLDRVEALGPLRYYPGHGAPVAEGQARVQALRAHRLGREQAIRAAVAAGAASLAAITEAVYHDVAPALLPAAARNVLAHLIDLDARGLLRFDGLPGPETPVFMA</sequence>
<dbReference type="GO" id="GO:0016787">
    <property type="term" value="F:hydrolase activity"/>
    <property type="evidence" value="ECO:0007669"/>
    <property type="project" value="UniProtKB-KW"/>
</dbReference>
<dbReference type="PANTHER" id="PTHR23131">
    <property type="entry name" value="ENDORIBONUCLEASE LACTB2"/>
    <property type="match status" value="1"/>
</dbReference>
<dbReference type="SUPFAM" id="SSF56281">
    <property type="entry name" value="Metallo-hydrolase/oxidoreductase"/>
    <property type="match status" value="1"/>
</dbReference>
<evidence type="ECO:0000313" key="3">
    <source>
        <dbReference type="Proteomes" id="UP000244810"/>
    </source>
</evidence>
<dbReference type="InterPro" id="IPR036388">
    <property type="entry name" value="WH-like_DNA-bd_sf"/>
</dbReference>
<dbReference type="InterPro" id="IPR001279">
    <property type="entry name" value="Metallo-B-lactamas"/>
</dbReference>